<evidence type="ECO:0000256" key="2">
    <source>
        <dbReference type="ARBA" id="ARBA00006948"/>
    </source>
</evidence>
<feature type="transmembrane region" description="Helical" evidence="6">
    <location>
        <begin position="233"/>
        <end position="256"/>
    </location>
</feature>
<keyword evidence="5 6" id="KW-0472">Membrane</keyword>
<proteinExistence type="inferred from homology"/>
<feature type="transmembrane region" description="Helical" evidence="6">
    <location>
        <begin position="167"/>
        <end position="188"/>
    </location>
</feature>
<evidence type="ECO:0000256" key="4">
    <source>
        <dbReference type="ARBA" id="ARBA00022989"/>
    </source>
</evidence>
<evidence type="ECO:0000256" key="1">
    <source>
        <dbReference type="ARBA" id="ARBA00004141"/>
    </source>
</evidence>
<keyword evidence="3 6" id="KW-0812">Transmembrane</keyword>
<dbReference type="Ensembl" id="ENSACOT00000006763.1">
    <property type="protein sequence ID" value="ENSACOP00000006530.1"/>
    <property type="gene ID" value="ENSACOG00000004568.1"/>
</dbReference>
<evidence type="ECO:0008006" key="9">
    <source>
        <dbReference type="Google" id="ProtNLM"/>
    </source>
</evidence>
<sequence>MPWLSPGHCLSLQVLQASPMPTSFLGSALRGTFFILFGLWWSVRYPLRYLRRKGNAESQPSHGTQRVEAFEGAVKAFFALAGILVEQFIPTGPHLQLHSPEARGWTDLTRWRYTTIYLFFLLSGIVDVVSHSRLKLPLGLDRLSLSVALLIEGESVVHGRGALDHHLYSLLAMAIFAGALCALLEVFIQDHIILETFRTSSFLLQGSWLWQIGFVLSPPWGGPGWDQTDSSTFTFLTICFCWHYAGALVLAANAAASRCIQSSWWLSLTLVLMEGVLY</sequence>
<feature type="transmembrane region" description="Helical" evidence="6">
    <location>
        <begin position="200"/>
        <end position="221"/>
    </location>
</feature>
<dbReference type="AlphaFoldDB" id="A0A8B9F8V6"/>
<dbReference type="Pfam" id="PF04819">
    <property type="entry name" value="DUF716"/>
    <property type="match status" value="1"/>
</dbReference>
<organism evidence="7 8">
    <name type="scientific">Amazona collaria</name>
    <name type="common">yellow-billed parrot</name>
    <dbReference type="NCBI Taxonomy" id="241587"/>
    <lineage>
        <taxon>Eukaryota</taxon>
        <taxon>Metazoa</taxon>
        <taxon>Chordata</taxon>
        <taxon>Craniata</taxon>
        <taxon>Vertebrata</taxon>
        <taxon>Euteleostomi</taxon>
        <taxon>Archelosauria</taxon>
        <taxon>Archosauria</taxon>
        <taxon>Dinosauria</taxon>
        <taxon>Saurischia</taxon>
        <taxon>Theropoda</taxon>
        <taxon>Coelurosauria</taxon>
        <taxon>Aves</taxon>
        <taxon>Neognathae</taxon>
        <taxon>Neoaves</taxon>
        <taxon>Telluraves</taxon>
        <taxon>Australaves</taxon>
        <taxon>Psittaciformes</taxon>
        <taxon>Psittacidae</taxon>
        <taxon>Amazona</taxon>
    </lineage>
</organism>
<evidence type="ECO:0000313" key="7">
    <source>
        <dbReference type="Ensembl" id="ENSACOP00000006530.1"/>
    </source>
</evidence>
<evidence type="ECO:0000313" key="8">
    <source>
        <dbReference type="Proteomes" id="UP000694522"/>
    </source>
</evidence>
<name>A0A8B9F8V6_9PSIT</name>
<dbReference type="InterPro" id="IPR006904">
    <property type="entry name" value="DUF716"/>
</dbReference>
<comment type="similarity">
    <text evidence="2">Belongs to the TMEM45 family.</text>
</comment>
<reference evidence="7" key="1">
    <citation type="submission" date="2025-08" db="UniProtKB">
        <authorList>
            <consortium name="Ensembl"/>
        </authorList>
    </citation>
    <scope>IDENTIFICATION</scope>
</reference>
<dbReference type="PANTHER" id="PTHR16007:SF21">
    <property type="entry name" value="TRANSMEMBRANE PROTEIN 45A"/>
    <property type="match status" value="1"/>
</dbReference>
<evidence type="ECO:0000256" key="6">
    <source>
        <dbReference type="SAM" id="Phobius"/>
    </source>
</evidence>
<comment type="subcellular location">
    <subcellularLocation>
        <location evidence="1">Membrane</location>
        <topology evidence="1">Multi-pass membrane protein</topology>
    </subcellularLocation>
</comment>
<dbReference type="InterPro" id="IPR042127">
    <property type="entry name" value="TMEM45"/>
</dbReference>
<accession>A0A8B9F8V6</accession>
<keyword evidence="8" id="KW-1185">Reference proteome</keyword>
<reference evidence="7" key="2">
    <citation type="submission" date="2025-09" db="UniProtKB">
        <authorList>
            <consortium name="Ensembl"/>
        </authorList>
    </citation>
    <scope>IDENTIFICATION</scope>
</reference>
<evidence type="ECO:0000256" key="3">
    <source>
        <dbReference type="ARBA" id="ARBA00022692"/>
    </source>
</evidence>
<keyword evidence="4 6" id="KW-1133">Transmembrane helix</keyword>
<dbReference type="GO" id="GO:0016020">
    <property type="term" value="C:membrane"/>
    <property type="evidence" value="ECO:0007669"/>
    <property type="project" value="UniProtKB-SubCell"/>
</dbReference>
<dbReference type="PANTHER" id="PTHR16007">
    <property type="entry name" value="EPIDIDYMAL MEMBRANE PROTEIN E9-RELATED"/>
    <property type="match status" value="1"/>
</dbReference>
<protein>
    <recommendedName>
        <fullName evidence="9">Transmembrane protein 45B</fullName>
    </recommendedName>
</protein>
<feature type="transmembrane region" description="Helical" evidence="6">
    <location>
        <begin position="20"/>
        <end position="43"/>
    </location>
</feature>
<evidence type="ECO:0000256" key="5">
    <source>
        <dbReference type="ARBA" id="ARBA00023136"/>
    </source>
</evidence>
<feature type="transmembrane region" description="Helical" evidence="6">
    <location>
        <begin position="116"/>
        <end position="134"/>
    </location>
</feature>
<dbReference type="Proteomes" id="UP000694522">
    <property type="component" value="Unplaced"/>
</dbReference>